<gene>
    <name evidence="1" type="ORF">JOB18_003800</name>
</gene>
<comment type="caution">
    <text evidence="1">The sequence shown here is derived from an EMBL/GenBank/DDBJ whole genome shotgun (WGS) entry which is preliminary data.</text>
</comment>
<dbReference type="AlphaFoldDB" id="A0AAV6SQC8"/>
<dbReference type="Proteomes" id="UP000693946">
    <property type="component" value="Linkage Group LG11"/>
</dbReference>
<evidence type="ECO:0000313" key="1">
    <source>
        <dbReference type="EMBL" id="KAG7519200.1"/>
    </source>
</evidence>
<name>A0AAV6SQC8_SOLSE</name>
<organism evidence="1 2">
    <name type="scientific">Solea senegalensis</name>
    <name type="common">Senegalese sole</name>
    <dbReference type="NCBI Taxonomy" id="28829"/>
    <lineage>
        <taxon>Eukaryota</taxon>
        <taxon>Metazoa</taxon>
        <taxon>Chordata</taxon>
        <taxon>Craniata</taxon>
        <taxon>Vertebrata</taxon>
        <taxon>Euteleostomi</taxon>
        <taxon>Actinopterygii</taxon>
        <taxon>Neopterygii</taxon>
        <taxon>Teleostei</taxon>
        <taxon>Neoteleostei</taxon>
        <taxon>Acanthomorphata</taxon>
        <taxon>Carangaria</taxon>
        <taxon>Pleuronectiformes</taxon>
        <taxon>Pleuronectoidei</taxon>
        <taxon>Soleidae</taxon>
        <taxon>Solea</taxon>
    </lineage>
</organism>
<evidence type="ECO:0000313" key="2">
    <source>
        <dbReference type="Proteomes" id="UP000693946"/>
    </source>
</evidence>
<accession>A0AAV6SQC8</accession>
<reference evidence="1 2" key="1">
    <citation type="journal article" date="2021" name="Sci. Rep.">
        <title>Chromosome anchoring in Senegalese sole (Solea senegalensis) reveals sex-associated markers and genome rearrangements in flatfish.</title>
        <authorList>
            <person name="Guerrero-Cozar I."/>
            <person name="Gomez-Garrido J."/>
            <person name="Berbel C."/>
            <person name="Martinez-Blanch J.F."/>
            <person name="Alioto T."/>
            <person name="Claros M.G."/>
            <person name="Gagnaire P.A."/>
            <person name="Manchado M."/>
        </authorList>
    </citation>
    <scope>NUCLEOTIDE SEQUENCE [LARGE SCALE GENOMIC DNA]</scope>
    <source>
        <strain evidence="1">Sse05_10M</strain>
    </source>
</reference>
<keyword evidence="2" id="KW-1185">Reference proteome</keyword>
<dbReference type="EMBL" id="JAGKHQ010000003">
    <property type="protein sequence ID" value="KAG7519200.1"/>
    <property type="molecule type" value="Genomic_DNA"/>
</dbReference>
<protein>
    <submittedName>
        <fullName evidence="1">Uncharacterized protein</fullName>
    </submittedName>
</protein>
<sequence length="76" mass="8654">MNTSGGIGKTPKRHWTEEELKGCGHSTSCEQPQDLLRVVIACEHTLNLHCSGRMSSPELYWESMRVTFKKKKNFST</sequence>
<proteinExistence type="predicted"/>